<keyword evidence="3" id="KW-1185">Reference proteome</keyword>
<dbReference type="EMBL" id="DS113445">
    <property type="protein sequence ID" value="EAY05568.1"/>
    <property type="molecule type" value="Genomic_DNA"/>
</dbReference>
<evidence type="ECO:0000313" key="2">
    <source>
        <dbReference type="EMBL" id="EAY05568.1"/>
    </source>
</evidence>
<dbReference type="GO" id="GO:0005840">
    <property type="term" value="C:ribosome"/>
    <property type="evidence" value="ECO:0007669"/>
    <property type="project" value="UniProtKB-KW"/>
</dbReference>
<dbReference type="KEGG" id="tva:4763438"/>
<dbReference type="VEuPathDB" id="TrichDB:TVAG_122040"/>
<keyword evidence="2" id="KW-0687">Ribonucleoprotein</keyword>
<reference evidence="2" key="1">
    <citation type="submission" date="2006-10" db="EMBL/GenBank/DDBJ databases">
        <authorList>
            <person name="Amadeo P."/>
            <person name="Zhao Q."/>
            <person name="Wortman J."/>
            <person name="Fraser-Liggett C."/>
            <person name="Carlton J."/>
        </authorList>
    </citation>
    <scope>NUCLEOTIDE SEQUENCE</scope>
    <source>
        <strain evidence="2">G3</strain>
    </source>
</reference>
<evidence type="ECO:0000259" key="1">
    <source>
        <dbReference type="Pfam" id="PF01248"/>
    </source>
</evidence>
<dbReference type="STRING" id="5722.A2EP30"/>
<dbReference type="InterPro" id="IPR004038">
    <property type="entry name" value="Ribosomal_eL8/eL30/eS12/Gad45"/>
</dbReference>
<evidence type="ECO:0000313" key="3">
    <source>
        <dbReference type="Proteomes" id="UP000001542"/>
    </source>
</evidence>
<proteinExistence type="predicted"/>
<dbReference type="Gene3D" id="3.30.1330.30">
    <property type="match status" value="1"/>
</dbReference>
<keyword evidence="2" id="KW-0689">Ribosomal protein</keyword>
<organism evidence="2 3">
    <name type="scientific">Trichomonas vaginalis (strain ATCC PRA-98 / G3)</name>
    <dbReference type="NCBI Taxonomy" id="412133"/>
    <lineage>
        <taxon>Eukaryota</taxon>
        <taxon>Metamonada</taxon>
        <taxon>Parabasalia</taxon>
        <taxon>Trichomonadida</taxon>
        <taxon>Trichomonadidae</taxon>
        <taxon>Trichomonas</taxon>
    </lineage>
</organism>
<gene>
    <name evidence="2" type="ORF">TVAG_300500</name>
</gene>
<protein>
    <submittedName>
        <fullName evidence="2">Ribosomal protein L7Ae, putative</fullName>
    </submittedName>
</protein>
<dbReference type="Pfam" id="PF01248">
    <property type="entry name" value="Ribosomal_L7Ae"/>
    <property type="match status" value="1"/>
</dbReference>
<reference evidence="2" key="2">
    <citation type="journal article" date="2007" name="Science">
        <title>Draft genome sequence of the sexually transmitted pathogen Trichomonas vaginalis.</title>
        <authorList>
            <person name="Carlton J.M."/>
            <person name="Hirt R.P."/>
            <person name="Silva J.C."/>
            <person name="Delcher A.L."/>
            <person name="Schatz M."/>
            <person name="Zhao Q."/>
            <person name="Wortman J.R."/>
            <person name="Bidwell S.L."/>
            <person name="Alsmark U.C.M."/>
            <person name="Besteiro S."/>
            <person name="Sicheritz-Ponten T."/>
            <person name="Noel C.J."/>
            <person name="Dacks J.B."/>
            <person name="Foster P.G."/>
            <person name="Simillion C."/>
            <person name="Van de Peer Y."/>
            <person name="Miranda-Saavedra D."/>
            <person name="Barton G.J."/>
            <person name="Westrop G.D."/>
            <person name="Mueller S."/>
            <person name="Dessi D."/>
            <person name="Fiori P.L."/>
            <person name="Ren Q."/>
            <person name="Paulsen I."/>
            <person name="Zhang H."/>
            <person name="Bastida-Corcuera F.D."/>
            <person name="Simoes-Barbosa A."/>
            <person name="Brown M.T."/>
            <person name="Hayes R.D."/>
            <person name="Mukherjee M."/>
            <person name="Okumura C.Y."/>
            <person name="Schneider R."/>
            <person name="Smith A.J."/>
            <person name="Vanacova S."/>
            <person name="Villalvazo M."/>
            <person name="Haas B.J."/>
            <person name="Pertea M."/>
            <person name="Feldblyum T.V."/>
            <person name="Utterback T.R."/>
            <person name="Shu C.L."/>
            <person name="Osoegawa K."/>
            <person name="de Jong P.J."/>
            <person name="Hrdy I."/>
            <person name="Horvathova L."/>
            <person name="Zubacova Z."/>
            <person name="Dolezal P."/>
            <person name="Malik S.B."/>
            <person name="Logsdon J.M. Jr."/>
            <person name="Henze K."/>
            <person name="Gupta A."/>
            <person name="Wang C.C."/>
            <person name="Dunne R.L."/>
            <person name="Upcroft J.A."/>
            <person name="Upcroft P."/>
            <person name="White O."/>
            <person name="Salzberg S.L."/>
            <person name="Tang P."/>
            <person name="Chiu C.-H."/>
            <person name="Lee Y.-S."/>
            <person name="Embley T.M."/>
            <person name="Coombs G.H."/>
            <person name="Mottram J.C."/>
            <person name="Tachezy J."/>
            <person name="Fraser-Liggett C.M."/>
            <person name="Johnson P.J."/>
        </authorList>
    </citation>
    <scope>NUCLEOTIDE SEQUENCE [LARGE SCALE GENOMIC DNA]</scope>
    <source>
        <strain evidence="2">G3</strain>
    </source>
</reference>
<dbReference type="VEuPathDB" id="TrichDB:TVAGG3_0155310"/>
<name>A2EP30_TRIV3</name>
<dbReference type="InParanoid" id="A2EP30"/>
<dbReference type="AlphaFoldDB" id="A2EP30"/>
<dbReference type="RefSeq" id="XP_001317791.1">
    <property type="nucleotide sequence ID" value="XM_001317756.1"/>
</dbReference>
<sequence>MEKAPKILNLEQKIIYPCPNQEGTTAIASMLKKLIREKQVEIGINSTNKSIIEKKAKIVVVASCINPPSLIDHILFMCSKKNIPIICCSLDPRSLGKEVGMKSLTVSSIKDSADKSIINLLMPFTQFIPESSFPPTFT</sequence>
<dbReference type="SUPFAM" id="SSF55315">
    <property type="entry name" value="L30e-like"/>
    <property type="match status" value="1"/>
</dbReference>
<dbReference type="InterPro" id="IPR029064">
    <property type="entry name" value="Ribosomal_eL30-like_sf"/>
</dbReference>
<feature type="domain" description="Ribosomal protein eL8/eL30/eS12/Gadd45" evidence="1">
    <location>
        <begin position="26"/>
        <end position="115"/>
    </location>
</feature>
<accession>A2EP30</accession>
<dbReference type="SMR" id="A2EP30"/>
<dbReference type="Proteomes" id="UP000001542">
    <property type="component" value="Unassembled WGS sequence"/>
</dbReference>